<sequence>MRSCRGFFWIAVLILSLHLYARPRLPSTGPLSLTEVAND</sequence>
<dbReference type="HOGENOM" id="CLU_3313828_0_0_9"/>
<reference evidence="2" key="1">
    <citation type="submission" date="2011-06" db="EMBL/GenBank/DDBJ databases">
        <title>Complete genome sequence of Paenibacillus mucilaginosus KNP414.</title>
        <authorList>
            <person name="Wang J."/>
            <person name="Hu S."/>
            <person name="Hu X."/>
            <person name="Zhang B."/>
            <person name="Dong D."/>
            <person name="Zhang S."/>
            <person name="Zhao K."/>
            <person name="Wu D."/>
        </authorList>
    </citation>
    <scope>NUCLEOTIDE SEQUENCE [LARGE SCALE GENOMIC DNA]</scope>
    <source>
        <strain evidence="2">KNP414</strain>
    </source>
</reference>
<dbReference type="KEGG" id="pms:KNP414_03251"/>
<evidence type="ECO:0000313" key="1">
    <source>
        <dbReference type="EMBL" id="AEI41809.1"/>
    </source>
</evidence>
<dbReference type="EMBL" id="CP002869">
    <property type="protein sequence ID" value="AEI41809.1"/>
    <property type="molecule type" value="Genomic_DNA"/>
</dbReference>
<organism evidence="1 2">
    <name type="scientific">Paenibacillus mucilaginosus (strain KNP414)</name>
    <dbReference type="NCBI Taxonomy" id="1036673"/>
    <lineage>
        <taxon>Bacteria</taxon>
        <taxon>Bacillati</taxon>
        <taxon>Bacillota</taxon>
        <taxon>Bacilli</taxon>
        <taxon>Bacillales</taxon>
        <taxon>Paenibacillaceae</taxon>
        <taxon>Paenibacillus</taxon>
    </lineage>
</organism>
<accession>F8FF91</accession>
<proteinExistence type="predicted"/>
<dbReference type="Proteomes" id="UP000006620">
    <property type="component" value="Chromosome"/>
</dbReference>
<name>F8FF91_PAEMK</name>
<evidence type="ECO:0000313" key="2">
    <source>
        <dbReference type="Proteomes" id="UP000006620"/>
    </source>
</evidence>
<dbReference type="AlphaFoldDB" id="F8FF91"/>
<gene>
    <name evidence="1" type="ordered locus">KNP414_03251</name>
</gene>
<reference evidence="1 2" key="2">
    <citation type="journal article" date="2013" name="Genome Announc.">
        <title>Genome Sequence of Growth-Improving Paenibacillus mucilaginosus Strain KNP414.</title>
        <authorList>
            <person name="Lu J.J."/>
            <person name="Wang J.F."/>
            <person name="Hu X.F."/>
        </authorList>
    </citation>
    <scope>NUCLEOTIDE SEQUENCE [LARGE SCALE GENOMIC DNA]</scope>
    <source>
        <strain evidence="1 2">KNP414</strain>
    </source>
</reference>
<protein>
    <submittedName>
        <fullName evidence="1">Uncharacterized protein</fullName>
    </submittedName>
</protein>